<name>A0ABP1RVK1_9HEXA</name>
<sequence length="338" mass="38290">MTTQALVTMHTIDRDPSEFSSMVTQMLNAGRIKYVGWPNSKRLPDLQELSAYVMAVGFFAFPLLAAIYPLIASNDPIDILLKNHVSDLPRSLLACFIYGISVSLWANICSLFILEVITYVQTLQGETEENLRQSLGICLHPKENQLERLTQAVLKSVFTFLERRIYNGNRKVQPYAYTNQRTQENGVNPLGSRHNFVIRRFHHIKITLLINFGNAVTDVFVPTMTAVGIVMCVIINYGLITMRDSNEIRTLIYLSIIPLVCINAIILFLCYHASLPLINTSNLISYWKLKLSGKLDKTLIRGMRPAGFKLGRFFYAKRETALEINNIILNATISLLLT</sequence>
<reference evidence="2 3" key="1">
    <citation type="submission" date="2024-08" db="EMBL/GenBank/DDBJ databases">
        <authorList>
            <person name="Cucini C."/>
            <person name="Frati F."/>
        </authorList>
    </citation>
    <scope>NUCLEOTIDE SEQUENCE [LARGE SCALE GENOMIC DNA]</scope>
</reference>
<dbReference type="Proteomes" id="UP001642540">
    <property type="component" value="Unassembled WGS sequence"/>
</dbReference>
<evidence type="ECO:0008006" key="4">
    <source>
        <dbReference type="Google" id="ProtNLM"/>
    </source>
</evidence>
<evidence type="ECO:0000256" key="1">
    <source>
        <dbReference type="SAM" id="Phobius"/>
    </source>
</evidence>
<dbReference type="EMBL" id="CAXLJM020000112">
    <property type="protein sequence ID" value="CAL8136938.1"/>
    <property type="molecule type" value="Genomic_DNA"/>
</dbReference>
<feature type="transmembrane region" description="Helical" evidence="1">
    <location>
        <begin position="49"/>
        <end position="71"/>
    </location>
</feature>
<gene>
    <name evidence="2" type="ORF">ODALV1_LOCUS26689</name>
</gene>
<keyword evidence="3" id="KW-1185">Reference proteome</keyword>
<proteinExistence type="predicted"/>
<feature type="transmembrane region" description="Helical" evidence="1">
    <location>
        <begin position="219"/>
        <end position="239"/>
    </location>
</feature>
<accession>A0ABP1RVK1</accession>
<feature type="transmembrane region" description="Helical" evidence="1">
    <location>
        <begin position="92"/>
        <end position="114"/>
    </location>
</feature>
<keyword evidence="1" id="KW-1133">Transmembrane helix</keyword>
<feature type="transmembrane region" description="Helical" evidence="1">
    <location>
        <begin position="251"/>
        <end position="274"/>
    </location>
</feature>
<evidence type="ECO:0000313" key="3">
    <source>
        <dbReference type="Proteomes" id="UP001642540"/>
    </source>
</evidence>
<protein>
    <recommendedName>
        <fullName evidence="4">Odorant receptor</fullName>
    </recommendedName>
</protein>
<comment type="caution">
    <text evidence="2">The sequence shown here is derived from an EMBL/GenBank/DDBJ whole genome shotgun (WGS) entry which is preliminary data.</text>
</comment>
<evidence type="ECO:0000313" key="2">
    <source>
        <dbReference type="EMBL" id="CAL8136938.1"/>
    </source>
</evidence>
<organism evidence="2 3">
    <name type="scientific">Orchesella dallaii</name>
    <dbReference type="NCBI Taxonomy" id="48710"/>
    <lineage>
        <taxon>Eukaryota</taxon>
        <taxon>Metazoa</taxon>
        <taxon>Ecdysozoa</taxon>
        <taxon>Arthropoda</taxon>
        <taxon>Hexapoda</taxon>
        <taxon>Collembola</taxon>
        <taxon>Entomobryomorpha</taxon>
        <taxon>Entomobryoidea</taxon>
        <taxon>Orchesellidae</taxon>
        <taxon>Orchesellinae</taxon>
        <taxon>Orchesella</taxon>
    </lineage>
</organism>
<keyword evidence="1" id="KW-0812">Transmembrane</keyword>
<keyword evidence="1" id="KW-0472">Membrane</keyword>